<evidence type="ECO:0000256" key="1">
    <source>
        <dbReference type="ARBA" id="ARBA00022737"/>
    </source>
</evidence>
<keyword evidence="4" id="KW-1185">Reference proteome</keyword>
<dbReference type="InterPro" id="IPR051465">
    <property type="entry name" value="Cell_Envelope_Struct_Comp"/>
</dbReference>
<dbReference type="InterPro" id="IPR013783">
    <property type="entry name" value="Ig-like_fold"/>
</dbReference>
<reference evidence="4" key="1">
    <citation type="submission" date="2015-07" db="EMBL/GenBank/DDBJ databases">
        <title>Complete Genome of Thermincola ferriacetica strain Z-0001T.</title>
        <authorList>
            <person name="Lusk B."/>
            <person name="Badalamenti J.P."/>
            <person name="Parameswaran P."/>
            <person name="Bond D.R."/>
            <person name="Torres C.I."/>
        </authorList>
    </citation>
    <scope>NUCLEOTIDE SEQUENCE [LARGE SCALE GENOMIC DNA]</scope>
    <source>
        <strain evidence="4">Z-0001</strain>
    </source>
</reference>
<dbReference type="PATRIC" id="fig|281456.6.peg.734"/>
<dbReference type="Pfam" id="PF09136">
    <property type="entry name" value="Glucodextran_B"/>
    <property type="match status" value="3"/>
</dbReference>
<dbReference type="Proteomes" id="UP000037175">
    <property type="component" value="Unassembled WGS sequence"/>
</dbReference>
<evidence type="ECO:0000313" key="4">
    <source>
        <dbReference type="Proteomes" id="UP000037175"/>
    </source>
</evidence>
<dbReference type="PANTHER" id="PTHR43308:SF5">
    <property type="entry name" value="S-LAYER PROTEIN _ PEPTIDOGLYCAN ENDO-BETA-N-ACETYLGLUCOSAMINIDASE"/>
    <property type="match status" value="1"/>
</dbReference>
<dbReference type="PROSITE" id="PS51272">
    <property type="entry name" value="SLH"/>
    <property type="match status" value="3"/>
</dbReference>
<feature type="domain" description="SLH" evidence="2">
    <location>
        <begin position="929"/>
        <end position="992"/>
    </location>
</feature>
<feature type="domain" description="SLH" evidence="2">
    <location>
        <begin position="1057"/>
        <end position="1118"/>
    </location>
</feature>
<gene>
    <name evidence="3" type="ORF">Tfer_0692</name>
</gene>
<dbReference type="InterPro" id="IPR001119">
    <property type="entry name" value="SLH_dom"/>
</dbReference>
<organism evidence="3 4">
    <name type="scientific">Thermincola ferriacetica</name>
    <dbReference type="NCBI Taxonomy" id="281456"/>
    <lineage>
        <taxon>Bacteria</taxon>
        <taxon>Bacillati</taxon>
        <taxon>Bacillota</taxon>
        <taxon>Clostridia</taxon>
        <taxon>Eubacteriales</taxon>
        <taxon>Thermincolaceae</taxon>
        <taxon>Thermincola</taxon>
    </lineage>
</organism>
<protein>
    <submittedName>
        <fullName evidence="3">S-layer protein</fullName>
    </submittedName>
</protein>
<comment type="caution">
    <text evidence="3">The sequence shown here is derived from an EMBL/GenBank/DDBJ whole genome shotgun (WGS) entry which is preliminary data.</text>
</comment>
<dbReference type="Gene3D" id="2.60.40.10">
    <property type="entry name" value="Immunoglobulins"/>
    <property type="match status" value="8"/>
</dbReference>
<feature type="domain" description="SLH" evidence="2">
    <location>
        <begin position="993"/>
        <end position="1053"/>
    </location>
</feature>
<dbReference type="EMBL" id="LGTE01000003">
    <property type="protein sequence ID" value="KNZ70510.1"/>
    <property type="molecule type" value="Genomic_DNA"/>
</dbReference>
<evidence type="ECO:0000259" key="2">
    <source>
        <dbReference type="PROSITE" id="PS51272"/>
    </source>
</evidence>
<dbReference type="PANTHER" id="PTHR43308">
    <property type="entry name" value="OUTER MEMBRANE PROTEIN ALPHA-RELATED"/>
    <property type="match status" value="1"/>
</dbReference>
<name>A0A0L6W4Q8_9FIRM</name>
<accession>A0A0L6W4Q8</accession>
<sequence length="1118" mass="119898" precursor="true">MVLVDVRGKIVVTLTIFIFLLSLLPVKPVWAGTPSLTILSPADGAVVYNNTVSISGYVSDVAASGLRINGAVVAFDAGGRFNWPVTLNAGDNTITVTATSSTGHTTTKTVNVYYDSTAPQVEVTSHKTNDVVSSPSINLQGVVKNRTVGTELWINGNKAVINTDDRFTYPLTLNQGLNTVHVKVTDGGVVTSETYLYLTYNQTALLDSLQVNGLPATDWMVVNSGHVTVSGSILTPLSGTINGRTVSGSFSEDFFLQPGENSFTVDVDNGALVRTFRVLYDNGQPFVYNLNPAPDSVITSTSATVTLTGATFGATSLKINGNSVPLSATGTFSANITLTPGLNNIPMEVGKNGSINTYTYRLTYTNGPAVTITEPADGYVTGNNTITVKGTVNANTTSLKVKNNTGLNPVEENVPINSDKSFSKTINLKPGLNSITFTAATSGGVTVTTTIKVTYSGVPVINVTSPNVNEIVYSTTVTIGGQVFNTVKDGLKINGSVVAFDVNGNFAKTLTLNQGDNTVTLTATDGNTTVTKTLIIKCDTSPIINVTAPSSGISTPQTSVTVTGYAFNTDKWGFTVNDALVPLSADGYFSKTVNLTRKVNNIVLKATKDGVTTGKTIVVYYTGDPVLKIDSPMDGSTVTTGYINVKGTVYPVDGLNSFTMECDGRTYKVVRDGNTGAFDQPVKLKEGDNEIKITVDYGADKPLEKKLKVKYDNSPGVTVYSIFDGMTVFSNKLKITGQVERTQAGGLKINNEVVDFDQGGDFSKSVTLVAGANSIDISATGGSKTTTKKYTVYYNDIAKTGAEVELTVKKGEETKAFGEFLNIKTAGNDYAENTLNMKIVDPEDIEEPPLSAAYVGPVTDIDFERAPLEPFVLTLKYDKVIKDAQARRLSVFYYDEDKDEWKVLGGKINTENKTISVKTDKEGKYAVMVYFKTFDDIINHWAEKDIEYLISQGIITGQPSSRFNPDGLITRAEFATMLAKACGLDPYEPQSESFRDVDENHWAFPYVEAAVRAGIVNGVSASYFAPARTITREQAAVMLARAANVEMLDNDKAKEVLDSFVDGKKVSKFADIEVASVVEAGLLQGTGEYRFLPQGTTTRAQAAAMMVRLMETLAEQKK</sequence>
<dbReference type="RefSeq" id="WP_052216886.1">
    <property type="nucleotide sequence ID" value="NZ_LGTE01000003.1"/>
</dbReference>
<dbReference type="AlphaFoldDB" id="A0A0L6W4Q8"/>
<dbReference type="Pfam" id="PF00395">
    <property type="entry name" value="SLH"/>
    <property type="match status" value="3"/>
</dbReference>
<evidence type="ECO:0000313" key="3">
    <source>
        <dbReference type="EMBL" id="KNZ70510.1"/>
    </source>
</evidence>
<keyword evidence="1" id="KW-0677">Repeat</keyword>
<proteinExistence type="predicted"/>